<dbReference type="OrthoDB" id="4829036at2"/>
<sequence length="246" mass="25386">MTRQIPALALLVAAVATASLTACGGEQLSGPPDDGSTTSASPSATSTSSSSSSPESTGAALTIPEDWLSQTAAGWPDSDGFGAAAPVLDLRTDCLLFDAAPGLLGEESEGRGAGWGAYGSDPADQESYRYLCRYGASGRYAGEVQLLQATSADDLAETLDLFVTRPSSDVQEVTASRETVDGTTLDVLATWYPTNPQGKYEVFLPSEDQLAGVVLEVNSLSREDFDALGPEGAARALVDLVEAHSA</sequence>
<dbReference type="Proteomes" id="UP000245166">
    <property type="component" value="Unassembled WGS sequence"/>
</dbReference>
<evidence type="ECO:0000313" key="3">
    <source>
        <dbReference type="EMBL" id="PWD49430.1"/>
    </source>
</evidence>
<organism evidence="3 4">
    <name type="scientific">Serinibacter arcticus</name>
    <dbReference type="NCBI Taxonomy" id="1655435"/>
    <lineage>
        <taxon>Bacteria</taxon>
        <taxon>Bacillati</taxon>
        <taxon>Actinomycetota</taxon>
        <taxon>Actinomycetes</taxon>
        <taxon>Micrococcales</taxon>
        <taxon>Beutenbergiaceae</taxon>
        <taxon>Serinibacter</taxon>
    </lineage>
</organism>
<evidence type="ECO:0000256" key="2">
    <source>
        <dbReference type="SAM" id="SignalP"/>
    </source>
</evidence>
<dbReference type="EMBL" id="PYHR01000002">
    <property type="protein sequence ID" value="PWD49430.1"/>
    <property type="molecule type" value="Genomic_DNA"/>
</dbReference>
<comment type="caution">
    <text evidence="3">The sequence shown here is derived from an EMBL/GenBank/DDBJ whole genome shotgun (WGS) entry which is preliminary data.</text>
</comment>
<dbReference type="RefSeq" id="WP_109227813.1">
    <property type="nucleotide sequence ID" value="NZ_PYHR01000002.1"/>
</dbReference>
<feature type="signal peptide" evidence="2">
    <location>
        <begin position="1"/>
        <end position="24"/>
    </location>
</feature>
<protein>
    <submittedName>
        <fullName evidence="3">Uncharacterized protein</fullName>
    </submittedName>
</protein>
<reference evidence="3 4" key="1">
    <citation type="submission" date="2018-03" db="EMBL/GenBank/DDBJ databases">
        <title>Genome assembly of novel Miniimonas species PCH200.</title>
        <authorList>
            <person name="Thakur V."/>
            <person name="Kumar V."/>
            <person name="Singh D."/>
        </authorList>
    </citation>
    <scope>NUCLEOTIDE SEQUENCE [LARGE SCALE GENOMIC DNA]</scope>
    <source>
        <strain evidence="3 4">PCH200</strain>
    </source>
</reference>
<dbReference type="PROSITE" id="PS51257">
    <property type="entry name" value="PROKAR_LIPOPROTEIN"/>
    <property type="match status" value="1"/>
</dbReference>
<keyword evidence="2" id="KW-0732">Signal</keyword>
<feature type="chain" id="PRO_5039537932" evidence="2">
    <location>
        <begin position="25"/>
        <end position="246"/>
    </location>
</feature>
<dbReference type="AlphaFoldDB" id="A0A2U1ZR60"/>
<feature type="compositionally biased region" description="Low complexity" evidence="1">
    <location>
        <begin position="36"/>
        <end position="57"/>
    </location>
</feature>
<evidence type="ECO:0000256" key="1">
    <source>
        <dbReference type="SAM" id="MobiDB-lite"/>
    </source>
</evidence>
<feature type="region of interest" description="Disordered" evidence="1">
    <location>
        <begin position="26"/>
        <end position="59"/>
    </location>
</feature>
<evidence type="ECO:0000313" key="4">
    <source>
        <dbReference type="Proteomes" id="UP000245166"/>
    </source>
</evidence>
<proteinExistence type="predicted"/>
<name>A0A2U1ZR60_9MICO</name>
<accession>A0A2U1ZR60</accession>
<keyword evidence="4" id="KW-1185">Reference proteome</keyword>
<gene>
    <name evidence="3" type="ORF">C8046_00540</name>
</gene>